<feature type="transmembrane region" description="Helical" evidence="10">
    <location>
        <begin position="62"/>
        <end position="90"/>
    </location>
</feature>
<evidence type="ECO:0000256" key="8">
    <source>
        <dbReference type="ARBA" id="ARBA00023136"/>
    </source>
</evidence>
<dbReference type="GO" id="GO:0042761">
    <property type="term" value="P:very long-chain fatty acid biosynthetic process"/>
    <property type="evidence" value="ECO:0007669"/>
    <property type="project" value="TreeGrafter"/>
</dbReference>
<dbReference type="Proteomes" id="UP000285301">
    <property type="component" value="Unassembled WGS sequence"/>
</dbReference>
<keyword evidence="13" id="KW-1185">Reference proteome</keyword>
<dbReference type="InterPro" id="IPR002076">
    <property type="entry name" value="ELO_fam"/>
</dbReference>
<comment type="subcellular location">
    <subcellularLocation>
        <location evidence="1">Membrane</location>
        <topology evidence="1">Multi-pass membrane protein</topology>
    </subcellularLocation>
</comment>
<keyword evidence="9 10" id="KW-0275">Fatty acid biosynthesis</keyword>
<dbReference type="STRING" id="1965070.A0A3S3PTQ9"/>
<dbReference type="PANTHER" id="PTHR11157">
    <property type="entry name" value="FATTY ACID ACYL TRANSFERASE-RELATED"/>
    <property type="match status" value="1"/>
</dbReference>
<dbReference type="PANTHER" id="PTHR11157:SF69">
    <property type="entry name" value="ELONGATION OF VERY LONG CHAIN FATTY ACIDS PROTEIN 7"/>
    <property type="match status" value="1"/>
</dbReference>
<evidence type="ECO:0000256" key="7">
    <source>
        <dbReference type="ARBA" id="ARBA00023098"/>
    </source>
</evidence>
<comment type="caution">
    <text evidence="10">Lacks conserved residue(s) required for the propagation of feature annotation.</text>
</comment>
<dbReference type="EMBL" id="NCKU01003110">
    <property type="protein sequence ID" value="RWS08157.1"/>
    <property type="molecule type" value="Genomic_DNA"/>
</dbReference>
<reference evidence="11" key="2">
    <citation type="submission" date="2018-11" db="EMBL/GenBank/DDBJ databases">
        <title>Trombidioid mite genomics.</title>
        <authorList>
            <person name="Dong X."/>
        </authorList>
    </citation>
    <scope>NUCLEOTIDE SEQUENCE</scope>
    <source>
        <strain evidence="11">UoL-WK</strain>
    </source>
</reference>
<keyword evidence="3 10" id="KW-0808">Transferase</keyword>
<evidence type="ECO:0000313" key="12">
    <source>
        <dbReference type="EMBL" id="RWS08157.1"/>
    </source>
</evidence>
<organism evidence="11 13">
    <name type="scientific">Dinothrombium tinctorium</name>
    <dbReference type="NCBI Taxonomy" id="1965070"/>
    <lineage>
        <taxon>Eukaryota</taxon>
        <taxon>Metazoa</taxon>
        <taxon>Ecdysozoa</taxon>
        <taxon>Arthropoda</taxon>
        <taxon>Chelicerata</taxon>
        <taxon>Arachnida</taxon>
        <taxon>Acari</taxon>
        <taxon>Acariformes</taxon>
        <taxon>Trombidiformes</taxon>
        <taxon>Prostigmata</taxon>
        <taxon>Anystina</taxon>
        <taxon>Parasitengona</taxon>
        <taxon>Trombidioidea</taxon>
        <taxon>Trombidiidae</taxon>
        <taxon>Dinothrombium</taxon>
    </lineage>
</organism>
<evidence type="ECO:0000313" key="11">
    <source>
        <dbReference type="EMBL" id="RWS08031.1"/>
    </source>
</evidence>
<keyword evidence="2 10" id="KW-0444">Lipid biosynthesis</keyword>
<evidence type="ECO:0000313" key="13">
    <source>
        <dbReference type="Proteomes" id="UP000285301"/>
    </source>
</evidence>
<dbReference type="GO" id="GO:0034625">
    <property type="term" value="P:fatty acid elongation, monounsaturated fatty acid"/>
    <property type="evidence" value="ECO:0007669"/>
    <property type="project" value="TreeGrafter"/>
</dbReference>
<comment type="caution">
    <text evidence="11">The sequence shown here is derived from an EMBL/GenBank/DDBJ whole genome shotgun (WGS) entry which is preliminary data.</text>
</comment>
<comment type="similarity">
    <text evidence="10">Belongs to the ELO family.</text>
</comment>
<keyword evidence="4 10" id="KW-0812">Transmembrane</keyword>
<evidence type="ECO:0000256" key="2">
    <source>
        <dbReference type="ARBA" id="ARBA00022516"/>
    </source>
</evidence>
<evidence type="ECO:0000256" key="9">
    <source>
        <dbReference type="ARBA" id="ARBA00023160"/>
    </source>
</evidence>
<keyword evidence="6 10" id="KW-1133">Transmembrane helix</keyword>
<dbReference type="GO" id="GO:0030148">
    <property type="term" value="P:sphingolipid biosynthetic process"/>
    <property type="evidence" value="ECO:0007669"/>
    <property type="project" value="TreeGrafter"/>
</dbReference>
<evidence type="ECO:0000256" key="5">
    <source>
        <dbReference type="ARBA" id="ARBA00022832"/>
    </source>
</evidence>
<keyword evidence="7 10" id="KW-0443">Lipid metabolism</keyword>
<dbReference type="AlphaFoldDB" id="A0A3S3PTQ9"/>
<evidence type="ECO:0000256" key="3">
    <source>
        <dbReference type="ARBA" id="ARBA00022679"/>
    </source>
</evidence>
<sequence>MIQVIKNLMDGYAAAMANGDPRLADWPLMKSPLPVITICCSYVYFVKYLGPQLMKNRQPVDIRYLMIFYNFIMVLISALLVYVFAIKAWFNGYSFKCQPVDYTPHGDALLIAQASYFYFIVKFLEFFDTIFFVLRKKFSHVSTLHVIHHGLMPFSVWWGLKFVPGQCFL</sequence>
<dbReference type="GO" id="GO:0019367">
    <property type="term" value="P:fatty acid elongation, saturated fatty acid"/>
    <property type="evidence" value="ECO:0007669"/>
    <property type="project" value="TreeGrafter"/>
</dbReference>
<dbReference type="GO" id="GO:0009922">
    <property type="term" value="F:fatty acid elongase activity"/>
    <property type="evidence" value="ECO:0007669"/>
    <property type="project" value="UniProtKB-EC"/>
</dbReference>
<keyword evidence="8 10" id="KW-0472">Membrane</keyword>
<dbReference type="GO" id="GO:0034626">
    <property type="term" value="P:fatty acid elongation, polyunsaturated fatty acid"/>
    <property type="evidence" value="ECO:0007669"/>
    <property type="project" value="TreeGrafter"/>
</dbReference>
<comment type="catalytic activity">
    <reaction evidence="10">
        <text>a very-long-chain acyl-CoA + malonyl-CoA + H(+) = a very-long-chain 3-oxoacyl-CoA + CO2 + CoA</text>
        <dbReference type="Rhea" id="RHEA:32727"/>
        <dbReference type="ChEBI" id="CHEBI:15378"/>
        <dbReference type="ChEBI" id="CHEBI:16526"/>
        <dbReference type="ChEBI" id="CHEBI:57287"/>
        <dbReference type="ChEBI" id="CHEBI:57384"/>
        <dbReference type="ChEBI" id="CHEBI:90725"/>
        <dbReference type="ChEBI" id="CHEBI:90736"/>
        <dbReference type="EC" id="2.3.1.199"/>
    </reaction>
</comment>
<dbReference type="OrthoDB" id="6416940at2759"/>
<protein>
    <recommendedName>
        <fullName evidence="10">Elongation of very long chain fatty acids protein</fullName>
        <ecNumber evidence="10">2.3.1.199</ecNumber>
    </recommendedName>
    <alternativeName>
        <fullName evidence="10">Very-long-chain 3-oxoacyl-CoA synthase</fullName>
    </alternativeName>
</protein>
<name>A0A3S3PTQ9_9ACAR</name>
<evidence type="ECO:0000256" key="1">
    <source>
        <dbReference type="ARBA" id="ARBA00004141"/>
    </source>
</evidence>
<feature type="transmembrane region" description="Helical" evidence="10">
    <location>
        <begin position="110"/>
        <end position="134"/>
    </location>
</feature>
<dbReference type="EC" id="2.3.1.199" evidence="10"/>
<evidence type="ECO:0000256" key="4">
    <source>
        <dbReference type="ARBA" id="ARBA00022692"/>
    </source>
</evidence>
<dbReference type="Pfam" id="PF01151">
    <property type="entry name" value="ELO"/>
    <property type="match status" value="1"/>
</dbReference>
<reference evidence="11 13" key="1">
    <citation type="journal article" date="2018" name="Gigascience">
        <title>Genomes of trombidid mites reveal novel predicted allergens and laterally-transferred genes associated with secondary metabolism.</title>
        <authorList>
            <person name="Dong X."/>
            <person name="Chaisiri K."/>
            <person name="Xia D."/>
            <person name="Armstrong S.D."/>
            <person name="Fang Y."/>
            <person name="Donnelly M.J."/>
            <person name="Kadowaki T."/>
            <person name="McGarry J.W."/>
            <person name="Darby A.C."/>
            <person name="Makepeace B.L."/>
        </authorList>
    </citation>
    <scope>NUCLEOTIDE SEQUENCE [LARGE SCALE GENOMIC DNA]</scope>
    <source>
        <strain evidence="11">UoL-WK</strain>
    </source>
</reference>
<gene>
    <name evidence="11" type="ORF">B4U79_09634</name>
    <name evidence="12" type="ORF">B4U79_15474</name>
</gene>
<evidence type="ECO:0000256" key="6">
    <source>
        <dbReference type="ARBA" id="ARBA00022989"/>
    </source>
</evidence>
<evidence type="ECO:0000256" key="10">
    <source>
        <dbReference type="RuleBase" id="RU361115"/>
    </source>
</evidence>
<proteinExistence type="inferred from homology"/>
<accession>A0A3S3PTQ9</accession>
<keyword evidence="5 10" id="KW-0276">Fatty acid metabolism</keyword>
<dbReference type="GO" id="GO:0005789">
    <property type="term" value="C:endoplasmic reticulum membrane"/>
    <property type="evidence" value="ECO:0007669"/>
    <property type="project" value="TreeGrafter"/>
</dbReference>
<dbReference type="EMBL" id="NCKU01003173">
    <property type="protein sequence ID" value="RWS08031.1"/>
    <property type="molecule type" value="Genomic_DNA"/>
</dbReference>